<keyword evidence="3 6" id="KW-1133">Transmembrane helix</keyword>
<sequence>MILYAPMFQLNFHSSDLATSTTTSSTTSSTSSTASETGSGNGTSSKSSGGLSDGAKIGLGVGIGLGVAFLLAFGAFIYYYRRSRHNAMPIGSELPNNQISVEDPTPKTPNIKQSPGQVYEMGEYHAPAELPGNPIEGGYQDSPRGSDAHRYA</sequence>
<evidence type="ECO:0000256" key="2">
    <source>
        <dbReference type="ARBA" id="ARBA00022692"/>
    </source>
</evidence>
<organism evidence="7 8">
    <name type="scientific">Trichoderma asperellum</name>
    <name type="common">Filamentous fungus</name>
    <dbReference type="NCBI Taxonomy" id="101201"/>
    <lineage>
        <taxon>Eukaryota</taxon>
        <taxon>Fungi</taxon>
        <taxon>Dikarya</taxon>
        <taxon>Ascomycota</taxon>
        <taxon>Pezizomycotina</taxon>
        <taxon>Sordariomycetes</taxon>
        <taxon>Hypocreomycetidae</taxon>
        <taxon>Hypocreales</taxon>
        <taxon>Hypocreaceae</taxon>
        <taxon>Trichoderma</taxon>
    </lineage>
</organism>
<protein>
    <submittedName>
        <fullName evidence="7">Uncharacterized protein</fullName>
    </submittedName>
</protein>
<dbReference type="Proteomes" id="UP000517252">
    <property type="component" value="Unassembled WGS sequence"/>
</dbReference>
<evidence type="ECO:0000256" key="6">
    <source>
        <dbReference type="SAM" id="Phobius"/>
    </source>
</evidence>
<keyword evidence="4 6" id="KW-0472">Membrane</keyword>
<feature type="region of interest" description="Disordered" evidence="5">
    <location>
        <begin position="19"/>
        <end position="51"/>
    </location>
</feature>
<dbReference type="EMBL" id="BLZH01000004">
    <property type="protein sequence ID" value="GFP54697.1"/>
    <property type="molecule type" value="Genomic_DNA"/>
</dbReference>
<dbReference type="InterPro" id="IPR051694">
    <property type="entry name" value="Immunoregulatory_rcpt-like"/>
</dbReference>
<evidence type="ECO:0000313" key="7">
    <source>
        <dbReference type="EMBL" id="GFP54697.1"/>
    </source>
</evidence>
<dbReference type="GO" id="GO:0071944">
    <property type="term" value="C:cell periphery"/>
    <property type="evidence" value="ECO:0007669"/>
    <property type="project" value="UniProtKB-ARBA"/>
</dbReference>
<dbReference type="PANTHER" id="PTHR15549">
    <property type="entry name" value="PAIRED IMMUNOGLOBULIN-LIKE TYPE 2 RECEPTOR"/>
    <property type="match status" value="1"/>
</dbReference>
<evidence type="ECO:0000256" key="3">
    <source>
        <dbReference type="ARBA" id="ARBA00022989"/>
    </source>
</evidence>
<name>A0A6V8QQ91_TRIAP</name>
<comment type="subcellular location">
    <subcellularLocation>
        <location evidence="1">Membrane</location>
        <topology evidence="1">Single-pass membrane protein</topology>
    </subcellularLocation>
</comment>
<dbReference type="GO" id="GO:0016020">
    <property type="term" value="C:membrane"/>
    <property type="evidence" value="ECO:0007669"/>
    <property type="project" value="UniProtKB-SubCell"/>
</dbReference>
<dbReference type="PANTHER" id="PTHR15549:SF30">
    <property type="entry name" value="MID2 DOMAIN-CONTAINING PROTEIN"/>
    <property type="match status" value="1"/>
</dbReference>
<dbReference type="OrthoDB" id="5429716at2759"/>
<gene>
    <name evidence="7" type="ORF">TASIC1_0004032100</name>
</gene>
<proteinExistence type="predicted"/>
<reference evidence="7 8" key="1">
    <citation type="submission" date="2020-07" db="EMBL/GenBank/DDBJ databases">
        <title>Trichoderma asperellum IC-1 whole genome shotgun sequence.</title>
        <authorList>
            <person name="Kanamasa S."/>
            <person name="Takahashi H."/>
        </authorList>
    </citation>
    <scope>NUCLEOTIDE SEQUENCE [LARGE SCALE GENOMIC DNA]</scope>
    <source>
        <strain evidence="7 8">IC-1</strain>
    </source>
</reference>
<keyword evidence="2 6" id="KW-0812">Transmembrane</keyword>
<feature type="transmembrane region" description="Helical" evidence="6">
    <location>
        <begin position="57"/>
        <end position="80"/>
    </location>
</feature>
<feature type="region of interest" description="Disordered" evidence="5">
    <location>
        <begin position="95"/>
        <end position="152"/>
    </location>
</feature>
<comment type="caution">
    <text evidence="7">The sequence shown here is derived from an EMBL/GenBank/DDBJ whole genome shotgun (WGS) entry which is preliminary data.</text>
</comment>
<evidence type="ECO:0000256" key="4">
    <source>
        <dbReference type="ARBA" id="ARBA00023136"/>
    </source>
</evidence>
<accession>A0A6V8QQ91</accession>
<dbReference type="AlphaFoldDB" id="A0A6V8QQ91"/>
<evidence type="ECO:0000313" key="8">
    <source>
        <dbReference type="Proteomes" id="UP000517252"/>
    </source>
</evidence>
<evidence type="ECO:0000256" key="1">
    <source>
        <dbReference type="ARBA" id="ARBA00004167"/>
    </source>
</evidence>
<evidence type="ECO:0000256" key="5">
    <source>
        <dbReference type="SAM" id="MobiDB-lite"/>
    </source>
</evidence>